<proteinExistence type="predicted"/>
<evidence type="ECO:0000256" key="3">
    <source>
        <dbReference type="ARBA" id="ARBA00022692"/>
    </source>
</evidence>
<accession>A0A0S2LZP5</accession>
<reference evidence="9" key="1">
    <citation type="submission" date="2015-11" db="EMBL/GenBank/DDBJ databases">
        <authorList>
            <person name="Kumar R."/>
            <person name="Singh D."/>
            <person name="Swarnkar M.K."/>
            <person name="Singh A.K."/>
            <person name="Kumar S."/>
        </authorList>
    </citation>
    <scope>NUCLEOTIDE SEQUENCE [LARGE SCALE GENOMIC DNA]</scope>
    <source>
        <strain evidence="9">ERGS4:06</strain>
    </source>
</reference>
<evidence type="ECO:0000256" key="5">
    <source>
        <dbReference type="ARBA" id="ARBA00023136"/>
    </source>
</evidence>
<feature type="transmembrane region" description="Helical" evidence="6">
    <location>
        <begin position="140"/>
        <end position="164"/>
    </location>
</feature>
<evidence type="ECO:0000259" key="7">
    <source>
        <dbReference type="Pfam" id="PF03772"/>
    </source>
</evidence>
<dbReference type="EMBL" id="CP013200">
    <property type="protein sequence ID" value="ALO66862.1"/>
    <property type="molecule type" value="Genomic_DNA"/>
</dbReference>
<comment type="subcellular location">
    <subcellularLocation>
        <location evidence="1">Cell membrane</location>
        <topology evidence="1">Multi-pass membrane protein</topology>
    </subcellularLocation>
</comment>
<dbReference type="Proteomes" id="UP000059574">
    <property type="component" value="Chromosome"/>
</dbReference>
<evidence type="ECO:0000256" key="6">
    <source>
        <dbReference type="SAM" id="Phobius"/>
    </source>
</evidence>
<evidence type="ECO:0000313" key="8">
    <source>
        <dbReference type="EMBL" id="ALO66862.1"/>
    </source>
</evidence>
<evidence type="ECO:0000256" key="1">
    <source>
        <dbReference type="ARBA" id="ARBA00004651"/>
    </source>
</evidence>
<feature type="transmembrane region" description="Helical" evidence="6">
    <location>
        <begin position="433"/>
        <end position="451"/>
    </location>
</feature>
<dbReference type="InterPro" id="IPR052159">
    <property type="entry name" value="Competence_DNA_uptake"/>
</dbReference>
<feature type="transmembrane region" description="Helical" evidence="6">
    <location>
        <begin position="522"/>
        <end position="541"/>
    </location>
</feature>
<feature type="transmembrane region" description="Helical" evidence="6">
    <location>
        <begin position="83"/>
        <end position="102"/>
    </location>
</feature>
<keyword evidence="5 6" id="KW-0472">Membrane</keyword>
<dbReference type="OrthoDB" id="7177610at2"/>
<protein>
    <recommendedName>
        <fullName evidence="7">ComEC/Rec2-related protein domain-containing protein</fullName>
    </recommendedName>
</protein>
<dbReference type="NCBIfam" id="TIGR00360">
    <property type="entry name" value="ComEC_N-term"/>
    <property type="match status" value="1"/>
</dbReference>
<feature type="transmembrane region" description="Helical" evidence="6">
    <location>
        <begin position="458"/>
        <end position="485"/>
    </location>
</feature>
<name>A0A0S2LZP5_9MICC</name>
<feature type="transmembrane region" description="Helical" evidence="6">
    <location>
        <begin position="497"/>
        <end position="515"/>
    </location>
</feature>
<feature type="transmembrane region" description="Helical" evidence="6">
    <location>
        <begin position="60"/>
        <end position="77"/>
    </location>
</feature>
<dbReference type="AlphaFoldDB" id="A0A0S2LZP5"/>
<feature type="transmembrane region" description="Helical" evidence="6">
    <location>
        <begin position="386"/>
        <end position="402"/>
    </location>
</feature>
<reference evidence="8 9" key="2">
    <citation type="journal article" date="2016" name="J. Biotechnol.">
        <title>Complete genome sequence of Arthrobacter alpinus ERGS4:06, a yellow pigmented bacterium tolerant to cold and radiations isolated from Sikkim Himalaya.</title>
        <authorList>
            <person name="Kumar R."/>
            <person name="Singh D."/>
            <person name="Swarnkar M.K."/>
            <person name="Singh A.K."/>
            <person name="Kumar S."/>
        </authorList>
    </citation>
    <scope>NUCLEOTIDE SEQUENCE [LARGE SCALE GENOMIC DNA]</scope>
    <source>
        <strain evidence="8 9">ERGS4:06</strain>
    </source>
</reference>
<feature type="domain" description="ComEC/Rec2-related protein" evidence="7">
    <location>
        <begin position="313"/>
        <end position="573"/>
    </location>
</feature>
<keyword evidence="4 6" id="KW-1133">Transmembrane helix</keyword>
<dbReference type="Pfam" id="PF03772">
    <property type="entry name" value="Competence"/>
    <property type="match status" value="1"/>
</dbReference>
<keyword evidence="3 6" id="KW-0812">Transmembrane</keyword>
<feature type="transmembrane region" description="Helical" evidence="6">
    <location>
        <begin position="361"/>
        <end position="380"/>
    </location>
</feature>
<dbReference type="InterPro" id="IPR004477">
    <property type="entry name" value="ComEC_N"/>
</dbReference>
<evidence type="ECO:0000256" key="4">
    <source>
        <dbReference type="ARBA" id="ARBA00022989"/>
    </source>
</evidence>
<dbReference type="PANTHER" id="PTHR30619">
    <property type="entry name" value="DNA INTERNALIZATION/COMPETENCE PROTEIN COMEC/REC2"/>
    <property type="match status" value="1"/>
</dbReference>
<gene>
    <name evidence="8" type="ORF">AS189_10575</name>
</gene>
<keyword evidence="2" id="KW-1003">Cell membrane</keyword>
<feature type="transmembrane region" description="Helical" evidence="6">
    <location>
        <begin position="334"/>
        <end position="354"/>
    </location>
</feature>
<organism evidence="8 9">
    <name type="scientific">Arthrobacter alpinus</name>
    <dbReference type="NCBI Taxonomy" id="656366"/>
    <lineage>
        <taxon>Bacteria</taxon>
        <taxon>Bacillati</taxon>
        <taxon>Actinomycetota</taxon>
        <taxon>Actinomycetes</taxon>
        <taxon>Micrococcales</taxon>
        <taxon>Micrococcaceae</taxon>
        <taxon>Arthrobacter</taxon>
    </lineage>
</organism>
<feature type="transmembrane region" description="Helical" evidence="6">
    <location>
        <begin position="561"/>
        <end position="581"/>
    </location>
</feature>
<evidence type="ECO:0000256" key="2">
    <source>
        <dbReference type="ARBA" id="ARBA00022475"/>
    </source>
</evidence>
<dbReference type="GO" id="GO:0005886">
    <property type="term" value="C:plasma membrane"/>
    <property type="evidence" value="ECO:0007669"/>
    <property type="project" value="UniProtKB-SubCell"/>
</dbReference>
<evidence type="ECO:0000313" key="9">
    <source>
        <dbReference type="Proteomes" id="UP000059574"/>
    </source>
</evidence>
<feature type="transmembrane region" description="Helical" evidence="6">
    <location>
        <begin position="602"/>
        <end position="620"/>
    </location>
</feature>
<dbReference type="RefSeq" id="WP_062288489.1">
    <property type="nucleotide sequence ID" value="NZ_CP013200.1"/>
</dbReference>
<sequence length="625" mass="64895">MRVREPRWARFARAAVGEVEPAAPKPLHLRLRLHLADLRRRIAEAQVGQAEVAVHRRPDARLLPAVVGTWAAAAVAVVLPGEMLVGCAVLLVAVLLAGFSVVRIRRSFGLRAGQQSPGGWTGRNRPGRCRVSRCGSASALLLAAAPTLVLTTVCIVAVLASVALRSWSTAESPLEQAMARGQDMVLTLSLKNSPRPLGMENGPQRVAFDAVVLTASAKGQLMAGRLPVRVVASMAWASLQAGDRAVTAGIIVPAGERDSVAGLLRPSTVPQAVKAAEGGSQAAVAAIRTSWISAVHEVWDKGSSDTAGLLPGMVMGDRAGMDKSLDGAMKTVGLTHLTAVSGANCTLVLASLMLGLRSLRVPRGIAFAASGAGLLGFVMVVGPDPSVLRAAVMGIIGAMAVLGGRPKRVGALLSLSVVVLLLGDPWLASDYAFILSVLATLGLHLVGQRCVQWLAVMLPLWLAQAIAIPLAAQLFCAPVIVLLQARLTPYTIPANMLAAPVVALVTTVGTLGMVVAAVIPPLAAVCAAISGAGAWWVAAVARTMSTLPAASLPWPSGVQGVVLMSLLNAALLAALFVMVERQRAMTVALKLRSLLPAGWRDHWFMIAVVLAAGTTAWWSAAVLQL</sequence>
<dbReference type="PANTHER" id="PTHR30619:SF7">
    <property type="entry name" value="BETA-LACTAMASE DOMAIN PROTEIN"/>
    <property type="match status" value="1"/>
</dbReference>
<feature type="transmembrane region" description="Helical" evidence="6">
    <location>
        <begin position="409"/>
        <end position="427"/>
    </location>
</feature>